<dbReference type="Pfam" id="PF08239">
    <property type="entry name" value="SH3_3"/>
    <property type="match status" value="1"/>
</dbReference>
<dbReference type="InterPro" id="IPR003646">
    <property type="entry name" value="SH3-like_bac-type"/>
</dbReference>
<name>A0ABP9DB30_9BACT</name>
<keyword evidence="1" id="KW-0472">Membrane</keyword>
<dbReference type="Gene3D" id="2.30.30.40">
    <property type="entry name" value="SH3 Domains"/>
    <property type="match status" value="1"/>
</dbReference>
<feature type="transmembrane region" description="Helical" evidence="1">
    <location>
        <begin position="40"/>
        <end position="61"/>
    </location>
</feature>
<proteinExistence type="predicted"/>
<dbReference type="EMBL" id="BAABJX010000020">
    <property type="protein sequence ID" value="GAA4828097.1"/>
    <property type="molecule type" value="Genomic_DNA"/>
</dbReference>
<keyword evidence="4" id="KW-1185">Reference proteome</keyword>
<protein>
    <recommendedName>
        <fullName evidence="2">SH3b domain-containing protein</fullName>
    </recommendedName>
</protein>
<dbReference type="PROSITE" id="PS51781">
    <property type="entry name" value="SH3B"/>
    <property type="match status" value="1"/>
</dbReference>
<gene>
    <name evidence="3" type="ORF">GCM10023331_11320</name>
</gene>
<evidence type="ECO:0000313" key="3">
    <source>
        <dbReference type="EMBL" id="GAA4828097.1"/>
    </source>
</evidence>
<comment type="caution">
    <text evidence="3">The sequence shown here is derived from an EMBL/GenBank/DDBJ whole genome shotgun (WGS) entry which is preliminary data.</text>
</comment>
<reference evidence="4" key="1">
    <citation type="journal article" date="2019" name="Int. J. Syst. Evol. Microbiol.">
        <title>The Global Catalogue of Microorganisms (GCM) 10K type strain sequencing project: providing services to taxonomists for standard genome sequencing and annotation.</title>
        <authorList>
            <consortium name="The Broad Institute Genomics Platform"/>
            <consortium name="The Broad Institute Genome Sequencing Center for Infectious Disease"/>
            <person name="Wu L."/>
            <person name="Ma J."/>
        </authorList>
    </citation>
    <scope>NUCLEOTIDE SEQUENCE [LARGE SCALE GENOMIC DNA]</scope>
    <source>
        <strain evidence="4">JCM 18326</strain>
    </source>
</reference>
<accession>A0ABP9DB30</accession>
<keyword evidence="1" id="KW-0812">Transmembrane</keyword>
<feature type="domain" description="SH3b" evidence="2">
    <location>
        <begin position="64"/>
        <end position="126"/>
    </location>
</feature>
<evidence type="ECO:0000259" key="2">
    <source>
        <dbReference type="PROSITE" id="PS51781"/>
    </source>
</evidence>
<dbReference type="Proteomes" id="UP001500298">
    <property type="component" value="Unassembled WGS sequence"/>
</dbReference>
<organism evidence="3 4">
    <name type="scientific">Algivirga pacifica</name>
    <dbReference type="NCBI Taxonomy" id="1162670"/>
    <lineage>
        <taxon>Bacteria</taxon>
        <taxon>Pseudomonadati</taxon>
        <taxon>Bacteroidota</taxon>
        <taxon>Cytophagia</taxon>
        <taxon>Cytophagales</taxon>
        <taxon>Flammeovirgaceae</taxon>
        <taxon>Algivirga</taxon>
    </lineage>
</organism>
<evidence type="ECO:0000256" key="1">
    <source>
        <dbReference type="SAM" id="Phobius"/>
    </source>
</evidence>
<sequence length="126" mass="15048">MASRSTKYWSKRLPKYWLKRPRFDLCHRLSVHAQKVRHLLIFYMRILTFITLLYFTVLCSLNAQKLGYINDPDGYTNLRSEASAKAEVIGIIVRGQEFTYYPEHNSSWWKVDFKFRTGVVHKSRIE</sequence>
<keyword evidence="1" id="KW-1133">Transmembrane helix</keyword>
<evidence type="ECO:0000313" key="4">
    <source>
        <dbReference type="Proteomes" id="UP001500298"/>
    </source>
</evidence>